<sequence length="188" mass="21884">MALKNTWYHRRVADSAAKACWICYKPSTSVLITPDNKDFFYTCAGHLKDRNFAVPDPDEAAAAEKRKKDDDMQKEIDAVKKEYAEKMKKRMEKKEAKKKEKDKSDEKKKEEEQKGEEEESALEKEKNDKIDALSKKETAGDDGPRIYSLHKNFYQQRLDRIRNAELAKRNRERLKDPSTFPAVPSNLP</sequence>
<evidence type="ECO:0000313" key="2">
    <source>
        <dbReference type="EMBL" id="KAF2759684.1"/>
    </source>
</evidence>
<dbReference type="PANTHER" id="PTHR28218">
    <property type="entry name" value="VPS4-ASSOCIATED PROTEIN 1"/>
    <property type="match status" value="1"/>
</dbReference>
<dbReference type="EMBL" id="ML996569">
    <property type="protein sequence ID" value="KAF2759684.1"/>
    <property type="molecule type" value="Genomic_DNA"/>
</dbReference>
<dbReference type="PANTHER" id="PTHR28218:SF1">
    <property type="entry name" value="VPS4-ASSOCIATED PROTEIN 1"/>
    <property type="match status" value="1"/>
</dbReference>
<dbReference type="Pfam" id="PF08432">
    <property type="entry name" value="Vfa1"/>
    <property type="match status" value="1"/>
</dbReference>
<gene>
    <name evidence="2" type="ORF">EJ05DRAFT_498889</name>
</gene>
<reference evidence="2" key="1">
    <citation type="journal article" date="2020" name="Stud. Mycol.">
        <title>101 Dothideomycetes genomes: a test case for predicting lifestyles and emergence of pathogens.</title>
        <authorList>
            <person name="Haridas S."/>
            <person name="Albert R."/>
            <person name="Binder M."/>
            <person name="Bloem J."/>
            <person name="Labutti K."/>
            <person name="Salamov A."/>
            <person name="Andreopoulos B."/>
            <person name="Baker S."/>
            <person name="Barry K."/>
            <person name="Bills G."/>
            <person name="Bluhm B."/>
            <person name="Cannon C."/>
            <person name="Castanera R."/>
            <person name="Culley D."/>
            <person name="Daum C."/>
            <person name="Ezra D."/>
            <person name="Gonzalez J."/>
            <person name="Henrissat B."/>
            <person name="Kuo A."/>
            <person name="Liang C."/>
            <person name="Lipzen A."/>
            <person name="Lutzoni F."/>
            <person name="Magnuson J."/>
            <person name="Mondo S."/>
            <person name="Nolan M."/>
            <person name="Ohm R."/>
            <person name="Pangilinan J."/>
            <person name="Park H.-J."/>
            <person name="Ramirez L."/>
            <person name="Alfaro M."/>
            <person name="Sun H."/>
            <person name="Tritt A."/>
            <person name="Yoshinaga Y."/>
            <person name="Zwiers L.-H."/>
            <person name="Turgeon B."/>
            <person name="Goodwin S."/>
            <person name="Spatafora J."/>
            <person name="Crous P."/>
            <person name="Grigoriev I."/>
        </authorList>
    </citation>
    <scope>NUCLEOTIDE SEQUENCE</scope>
    <source>
        <strain evidence="2">CBS 121739</strain>
    </source>
</reference>
<feature type="compositionally biased region" description="Basic and acidic residues" evidence="1">
    <location>
        <begin position="166"/>
        <end position="176"/>
    </location>
</feature>
<organism evidence="2 3">
    <name type="scientific">Pseudovirgaria hyperparasitica</name>
    <dbReference type="NCBI Taxonomy" id="470096"/>
    <lineage>
        <taxon>Eukaryota</taxon>
        <taxon>Fungi</taxon>
        <taxon>Dikarya</taxon>
        <taxon>Ascomycota</taxon>
        <taxon>Pezizomycotina</taxon>
        <taxon>Dothideomycetes</taxon>
        <taxon>Dothideomycetes incertae sedis</taxon>
        <taxon>Acrospermales</taxon>
        <taxon>Acrospermaceae</taxon>
        <taxon>Pseudovirgaria</taxon>
    </lineage>
</organism>
<evidence type="ECO:0000256" key="1">
    <source>
        <dbReference type="SAM" id="MobiDB-lite"/>
    </source>
</evidence>
<keyword evidence="3" id="KW-1185">Reference proteome</keyword>
<dbReference type="GO" id="GO:0007034">
    <property type="term" value="P:vacuolar transport"/>
    <property type="evidence" value="ECO:0007669"/>
    <property type="project" value="TreeGrafter"/>
</dbReference>
<protein>
    <submittedName>
        <fullName evidence="2">DUF1742-domain-containing protein</fullName>
    </submittedName>
</protein>
<dbReference type="GeneID" id="54487801"/>
<dbReference type="AlphaFoldDB" id="A0A6A6WCA8"/>
<accession>A0A6A6WCA8</accession>
<feature type="region of interest" description="Disordered" evidence="1">
    <location>
        <begin position="166"/>
        <end position="188"/>
    </location>
</feature>
<dbReference type="GO" id="GO:0005768">
    <property type="term" value="C:endosome"/>
    <property type="evidence" value="ECO:0007669"/>
    <property type="project" value="TreeGrafter"/>
</dbReference>
<dbReference type="InterPro" id="IPR013640">
    <property type="entry name" value="Vfa1"/>
</dbReference>
<dbReference type="OrthoDB" id="2158714at2759"/>
<evidence type="ECO:0000313" key="3">
    <source>
        <dbReference type="Proteomes" id="UP000799437"/>
    </source>
</evidence>
<feature type="compositionally biased region" description="Basic and acidic residues" evidence="1">
    <location>
        <begin position="121"/>
        <end position="144"/>
    </location>
</feature>
<dbReference type="Proteomes" id="UP000799437">
    <property type="component" value="Unassembled WGS sequence"/>
</dbReference>
<proteinExistence type="predicted"/>
<feature type="region of interest" description="Disordered" evidence="1">
    <location>
        <begin position="52"/>
        <end position="148"/>
    </location>
</feature>
<name>A0A6A6WCA8_9PEZI</name>
<feature type="compositionally biased region" description="Basic and acidic residues" evidence="1">
    <location>
        <begin position="62"/>
        <end position="112"/>
    </location>
</feature>
<dbReference type="RefSeq" id="XP_033602135.1">
    <property type="nucleotide sequence ID" value="XM_033746747.1"/>
</dbReference>